<feature type="domain" description="CCDC81-like prokaryotic HU" evidence="3">
    <location>
        <begin position="6"/>
        <end position="53"/>
    </location>
</feature>
<evidence type="ECO:0000259" key="3">
    <source>
        <dbReference type="Pfam" id="PF18174"/>
    </source>
</evidence>
<organism evidence="5 6">
    <name type="scientific">Candidatus Cryptobacteroides faecipullorum</name>
    <dbReference type="NCBI Taxonomy" id="2840764"/>
    <lineage>
        <taxon>Bacteria</taxon>
        <taxon>Pseudomonadati</taxon>
        <taxon>Bacteroidota</taxon>
        <taxon>Bacteroidia</taxon>
        <taxon>Bacteroidales</taxon>
        <taxon>Candidatus Cryptobacteroides</taxon>
    </lineage>
</organism>
<sequence>MDIDLLSKMIKELILDHDRVDLPGLGTFVAETVPAAFTDKGYTITPPYRKLSFRPGQGGDGLLVALYASVNNVSEKVALAALTDFVAGMKEILEKKKNVVFPGLGRLRATKENNFFFVSDEDLDIYPEGFGLEPVSLKTHEETKAELSSAIGDLKNIISGQEEPAEEPLPEESMSDEQIKELEEMPLLVTSDTPDSESVQNRESEPGPDPEPESMSEPEPTPDPEPESVSESAMEPEQELNPEPETELKPESETESPSGQTCESMQESEPATAGKATAPDTVPGWKRKVLYPALAVLGTAILLLALYILVARLFPGVMDGLLYNNEDYEILHNISQFKN</sequence>
<proteinExistence type="predicted"/>
<feature type="region of interest" description="Disordered" evidence="1">
    <location>
        <begin position="190"/>
        <end position="282"/>
    </location>
</feature>
<feature type="compositionally biased region" description="Acidic residues" evidence="1">
    <location>
        <begin position="206"/>
        <end position="245"/>
    </location>
</feature>
<reference evidence="5" key="1">
    <citation type="submission" date="2020-10" db="EMBL/GenBank/DDBJ databases">
        <authorList>
            <person name="Gilroy R."/>
        </authorList>
    </citation>
    <scope>NUCLEOTIDE SEQUENCE</scope>
    <source>
        <strain evidence="5">B1-15692</strain>
    </source>
</reference>
<evidence type="ECO:0000313" key="6">
    <source>
        <dbReference type="Proteomes" id="UP000823660"/>
    </source>
</evidence>
<gene>
    <name evidence="5" type="ORF">IAB99_09255</name>
</gene>
<keyword evidence="2" id="KW-0472">Membrane</keyword>
<protein>
    <recommendedName>
        <fullName evidence="7">CCDC81-like prokaryotic HU domain-containing protein</fullName>
    </recommendedName>
</protein>
<evidence type="ECO:0000313" key="5">
    <source>
        <dbReference type="EMBL" id="MBO8467927.1"/>
    </source>
</evidence>
<dbReference type="Proteomes" id="UP000823660">
    <property type="component" value="Unassembled WGS sequence"/>
</dbReference>
<dbReference type="Pfam" id="PF18175">
    <property type="entry name" value="HU-CCDC81_bac_2"/>
    <property type="match status" value="1"/>
</dbReference>
<evidence type="ECO:0000256" key="2">
    <source>
        <dbReference type="SAM" id="Phobius"/>
    </source>
</evidence>
<comment type="caution">
    <text evidence="5">The sequence shown here is derived from an EMBL/GenBank/DDBJ whole genome shotgun (WGS) entry which is preliminary data.</text>
</comment>
<name>A0A9D9NBR4_9BACT</name>
<feature type="transmembrane region" description="Helical" evidence="2">
    <location>
        <begin position="289"/>
        <end position="314"/>
    </location>
</feature>
<dbReference type="AlphaFoldDB" id="A0A9D9NBR4"/>
<feature type="compositionally biased region" description="Polar residues" evidence="1">
    <location>
        <begin position="255"/>
        <end position="269"/>
    </location>
</feature>
<dbReference type="InterPro" id="IPR040495">
    <property type="entry name" value="HU-CCDC81_bac_1"/>
</dbReference>
<dbReference type="Pfam" id="PF18174">
    <property type="entry name" value="HU-CCDC81_bac_1"/>
    <property type="match status" value="1"/>
</dbReference>
<feature type="compositionally biased region" description="Polar residues" evidence="1">
    <location>
        <begin position="190"/>
        <end position="199"/>
    </location>
</feature>
<feature type="domain" description="CCDC81-like prokaryotic HU" evidence="4">
    <location>
        <begin position="61"/>
        <end position="122"/>
    </location>
</feature>
<evidence type="ECO:0000256" key="1">
    <source>
        <dbReference type="SAM" id="MobiDB-lite"/>
    </source>
</evidence>
<evidence type="ECO:0000259" key="4">
    <source>
        <dbReference type="Pfam" id="PF18175"/>
    </source>
</evidence>
<dbReference type="EMBL" id="JADIMH010000065">
    <property type="protein sequence ID" value="MBO8467927.1"/>
    <property type="molecule type" value="Genomic_DNA"/>
</dbReference>
<keyword evidence="2" id="KW-0812">Transmembrane</keyword>
<dbReference type="InterPro" id="IPR041268">
    <property type="entry name" value="HU-CCDC81_bac_2"/>
</dbReference>
<evidence type="ECO:0008006" key="7">
    <source>
        <dbReference type="Google" id="ProtNLM"/>
    </source>
</evidence>
<keyword evidence="2" id="KW-1133">Transmembrane helix</keyword>
<accession>A0A9D9NBR4</accession>
<reference evidence="5" key="2">
    <citation type="journal article" date="2021" name="PeerJ">
        <title>Extensive microbial diversity within the chicken gut microbiome revealed by metagenomics and culture.</title>
        <authorList>
            <person name="Gilroy R."/>
            <person name="Ravi A."/>
            <person name="Getino M."/>
            <person name="Pursley I."/>
            <person name="Horton D.L."/>
            <person name="Alikhan N.F."/>
            <person name="Baker D."/>
            <person name="Gharbi K."/>
            <person name="Hall N."/>
            <person name="Watson M."/>
            <person name="Adriaenssens E.M."/>
            <person name="Foster-Nyarko E."/>
            <person name="Jarju S."/>
            <person name="Secka A."/>
            <person name="Antonio M."/>
            <person name="Oren A."/>
            <person name="Chaudhuri R.R."/>
            <person name="La Ragione R."/>
            <person name="Hildebrand F."/>
            <person name="Pallen M.J."/>
        </authorList>
    </citation>
    <scope>NUCLEOTIDE SEQUENCE</scope>
    <source>
        <strain evidence="5">B1-15692</strain>
    </source>
</reference>